<reference evidence="2 3" key="1">
    <citation type="submission" date="2018-03" db="EMBL/GenBank/DDBJ databases">
        <title>Draft genome sequence of Rohu Carp (Labeo rohita).</title>
        <authorList>
            <person name="Das P."/>
            <person name="Kushwaha B."/>
            <person name="Joshi C.G."/>
            <person name="Kumar D."/>
            <person name="Nagpure N.S."/>
            <person name="Sahoo L."/>
            <person name="Das S.P."/>
            <person name="Bit A."/>
            <person name="Patnaik S."/>
            <person name="Meher P.K."/>
            <person name="Jayasankar P."/>
            <person name="Koringa P.G."/>
            <person name="Patel N.V."/>
            <person name="Hinsu A.T."/>
            <person name="Kumar R."/>
            <person name="Pandey M."/>
            <person name="Agarwal S."/>
            <person name="Srivastava S."/>
            <person name="Singh M."/>
            <person name="Iquebal M.A."/>
            <person name="Jaiswal S."/>
            <person name="Angadi U.B."/>
            <person name="Kumar N."/>
            <person name="Raza M."/>
            <person name="Shah T.M."/>
            <person name="Rai A."/>
            <person name="Jena J.K."/>
        </authorList>
    </citation>
    <scope>NUCLEOTIDE SEQUENCE [LARGE SCALE GENOMIC DNA]</scope>
    <source>
        <strain evidence="2">DASCIFA01</strain>
        <tissue evidence="2">Testis</tissue>
    </source>
</reference>
<feature type="region of interest" description="Disordered" evidence="1">
    <location>
        <begin position="83"/>
        <end position="106"/>
    </location>
</feature>
<dbReference type="EMBL" id="QBIY01011886">
    <property type="protein sequence ID" value="RXN28325.1"/>
    <property type="molecule type" value="Genomic_DNA"/>
</dbReference>
<evidence type="ECO:0000313" key="2">
    <source>
        <dbReference type="EMBL" id="RXN28325.1"/>
    </source>
</evidence>
<name>A0A498NE21_LABRO</name>
<feature type="compositionally biased region" description="Basic and acidic residues" evidence="1">
    <location>
        <begin position="195"/>
        <end position="226"/>
    </location>
</feature>
<proteinExistence type="predicted"/>
<feature type="region of interest" description="Disordered" evidence="1">
    <location>
        <begin position="135"/>
        <end position="245"/>
    </location>
</feature>
<comment type="caution">
    <text evidence="2">The sequence shown here is derived from an EMBL/GenBank/DDBJ whole genome shotgun (WGS) entry which is preliminary data.</text>
</comment>
<dbReference type="Proteomes" id="UP000290572">
    <property type="component" value="Unassembled WGS sequence"/>
</dbReference>
<evidence type="ECO:0000313" key="3">
    <source>
        <dbReference type="Proteomes" id="UP000290572"/>
    </source>
</evidence>
<accession>A0A498NE21</accession>
<feature type="region of interest" description="Disordered" evidence="1">
    <location>
        <begin position="1"/>
        <end position="22"/>
    </location>
</feature>
<feature type="compositionally biased region" description="Basic residues" evidence="1">
    <location>
        <begin position="135"/>
        <end position="144"/>
    </location>
</feature>
<protein>
    <submittedName>
        <fullName evidence="2">Uncharacterized protein</fullName>
    </submittedName>
</protein>
<keyword evidence="3" id="KW-1185">Reference proteome</keyword>
<dbReference type="AlphaFoldDB" id="A0A498NE21"/>
<feature type="compositionally biased region" description="Basic and acidic residues" evidence="1">
    <location>
        <begin position="164"/>
        <end position="184"/>
    </location>
</feature>
<sequence>MIHIRIPPGSRRTAQTHNPSPFLRDKTKWSLELLVCGLDGESDSCRQRVHMRSGRAAVATVKERHSRGASLVNTAALARFPRAAQQQHTQERLWSSEGRRETEQPNLARTVAGDAGRASPIIPSIHAPFEPVRRTRTYSGRRGKPIGLPTDTSARLSHCRGVGRSRERERETASRRERGREKSNGRRGKPLHNAFESEAREREPASENDVKRETEHSSEGGRETLRLGELTPLPSPLLSSFPPSSLLQELVCRSGEYSVTEAT</sequence>
<gene>
    <name evidence="2" type="ORF">ROHU_036349</name>
</gene>
<feature type="compositionally biased region" description="Low complexity" evidence="1">
    <location>
        <begin position="236"/>
        <end position="245"/>
    </location>
</feature>
<organism evidence="2 3">
    <name type="scientific">Labeo rohita</name>
    <name type="common">Indian major carp</name>
    <name type="synonym">Cyprinus rohita</name>
    <dbReference type="NCBI Taxonomy" id="84645"/>
    <lineage>
        <taxon>Eukaryota</taxon>
        <taxon>Metazoa</taxon>
        <taxon>Chordata</taxon>
        <taxon>Craniata</taxon>
        <taxon>Vertebrata</taxon>
        <taxon>Euteleostomi</taxon>
        <taxon>Actinopterygii</taxon>
        <taxon>Neopterygii</taxon>
        <taxon>Teleostei</taxon>
        <taxon>Ostariophysi</taxon>
        <taxon>Cypriniformes</taxon>
        <taxon>Cyprinidae</taxon>
        <taxon>Labeoninae</taxon>
        <taxon>Labeonini</taxon>
        <taxon>Labeo</taxon>
    </lineage>
</organism>
<evidence type="ECO:0000256" key="1">
    <source>
        <dbReference type="SAM" id="MobiDB-lite"/>
    </source>
</evidence>